<name>A0A8E2AJB7_9APHY</name>
<dbReference type="PANTHER" id="PTHR44329:SF214">
    <property type="entry name" value="PROTEIN KINASE DOMAIN-CONTAINING PROTEIN"/>
    <property type="match status" value="1"/>
</dbReference>
<dbReference type="InterPro" id="IPR000719">
    <property type="entry name" value="Prot_kinase_dom"/>
</dbReference>
<organism evidence="2 3">
    <name type="scientific">Obba rivulosa</name>
    <dbReference type="NCBI Taxonomy" id="1052685"/>
    <lineage>
        <taxon>Eukaryota</taxon>
        <taxon>Fungi</taxon>
        <taxon>Dikarya</taxon>
        <taxon>Basidiomycota</taxon>
        <taxon>Agaricomycotina</taxon>
        <taxon>Agaricomycetes</taxon>
        <taxon>Polyporales</taxon>
        <taxon>Gelatoporiaceae</taxon>
        <taxon>Obba</taxon>
    </lineage>
</organism>
<feature type="non-terminal residue" evidence="2">
    <location>
        <position position="304"/>
    </location>
</feature>
<accession>A0A8E2AJB7</accession>
<sequence>LRKLCATNRMFPSSLDLAISVLKLDGKRPEASGGFADVWKGNYGGREVAVKVFPVHYVLLLRPSIQALFKEGMIWKHLRRPNVTPFIGVNMELFRLSLVSEWMPHGTVLTFLKEYPATNRLNLALDIVNGLKYLHDMGIVHGDLKGNNVQVNAHHTACLSGFQCHKMHYIEDLAATSIGSGTVRWMAPELFDPESYGLSRVEITQQSDIYALGITIWELFSERPPFHAVLRDVRVIQHILSGMRPSRPQDSVTLGLSDEVWSLVEQCWSEDRHQRPDSTTIIERLSSALSSAPVYQTRLQVSSS</sequence>
<dbReference type="GO" id="GO:0005524">
    <property type="term" value="F:ATP binding"/>
    <property type="evidence" value="ECO:0007669"/>
    <property type="project" value="InterPro"/>
</dbReference>
<dbReference type="SMART" id="SM00220">
    <property type="entry name" value="S_TKc"/>
    <property type="match status" value="1"/>
</dbReference>
<dbReference type="GO" id="GO:0004674">
    <property type="term" value="F:protein serine/threonine kinase activity"/>
    <property type="evidence" value="ECO:0007669"/>
    <property type="project" value="TreeGrafter"/>
</dbReference>
<evidence type="ECO:0000259" key="1">
    <source>
        <dbReference type="PROSITE" id="PS50011"/>
    </source>
</evidence>
<dbReference type="OrthoDB" id="2791079at2759"/>
<dbReference type="PROSITE" id="PS50011">
    <property type="entry name" value="PROTEIN_KINASE_DOM"/>
    <property type="match status" value="1"/>
</dbReference>
<dbReference type="PANTHER" id="PTHR44329">
    <property type="entry name" value="SERINE/THREONINE-PROTEIN KINASE TNNI3K-RELATED"/>
    <property type="match status" value="1"/>
</dbReference>
<dbReference type="Pfam" id="PF07714">
    <property type="entry name" value="PK_Tyr_Ser-Thr"/>
    <property type="match status" value="1"/>
</dbReference>
<keyword evidence="2" id="KW-0808">Transferase</keyword>
<dbReference type="Gene3D" id="1.10.510.10">
    <property type="entry name" value="Transferase(Phosphotransferase) domain 1"/>
    <property type="match status" value="1"/>
</dbReference>
<dbReference type="InterPro" id="IPR051681">
    <property type="entry name" value="Ser/Thr_Kinases-Pseudokinases"/>
</dbReference>
<dbReference type="Proteomes" id="UP000250043">
    <property type="component" value="Unassembled WGS sequence"/>
</dbReference>
<reference evidence="2 3" key="1">
    <citation type="submission" date="2016-07" db="EMBL/GenBank/DDBJ databases">
        <title>Draft genome of the white-rot fungus Obba rivulosa 3A-2.</title>
        <authorList>
            <consortium name="DOE Joint Genome Institute"/>
            <person name="Miettinen O."/>
            <person name="Riley R."/>
            <person name="Acob R."/>
            <person name="Barry K."/>
            <person name="Cullen D."/>
            <person name="De Vries R."/>
            <person name="Hainaut M."/>
            <person name="Hatakka A."/>
            <person name="Henrissat B."/>
            <person name="Hilden K."/>
            <person name="Kuo R."/>
            <person name="Labutti K."/>
            <person name="Lipzen A."/>
            <person name="Makela M.R."/>
            <person name="Sandor L."/>
            <person name="Spatafora J.W."/>
            <person name="Grigoriev I.V."/>
            <person name="Hibbett D.S."/>
        </authorList>
    </citation>
    <scope>NUCLEOTIDE SEQUENCE [LARGE SCALE GENOMIC DNA]</scope>
    <source>
        <strain evidence="2 3">3A-2</strain>
    </source>
</reference>
<proteinExistence type="predicted"/>
<evidence type="ECO:0000313" key="2">
    <source>
        <dbReference type="EMBL" id="OCH85621.1"/>
    </source>
</evidence>
<feature type="domain" description="Protein kinase" evidence="1">
    <location>
        <begin position="24"/>
        <end position="289"/>
    </location>
</feature>
<dbReference type="PIRSF" id="PIRSF000654">
    <property type="entry name" value="Integrin-linked_kinase"/>
    <property type="match status" value="1"/>
</dbReference>
<evidence type="ECO:0000313" key="3">
    <source>
        <dbReference type="Proteomes" id="UP000250043"/>
    </source>
</evidence>
<dbReference type="InterPro" id="IPR011009">
    <property type="entry name" value="Kinase-like_dom_sf"/>
</dbReference>
<keyword evidence="2" id="KW-0418">Kinase</keyword>
<dbReference type="EMBL" id="KV722573">
    <property type="protein sequence ID" value="OCH85621.1"/>
    <property type="molecule type" value="Genomic_DNA"/>
</dbReference>
<keyword evidence="3" id="KW-1185">Reference proteome</keyword>
<dbReference type="SUPFAM" id="SSF56112">
    <property type="entry name" value="Protein kinase-like (PK-like)"/>
    <property type="match status" value="1"/>
</dbReference>
<dbReference type="AlphaFoldDB" id="A0A8E2AJB7"/>
<protein>
    <submittedName>
        <fullName evidence="2">Kinase-like protein</fullName>
    </submittedName>
</protein>
<dbReference type="InterPro" id="IPR001245">
    <property type="entry name" value="Ser-Thr/Tyr_kinase_cat_dom"/>
</dbReference>
<gene>
    <name evidence="2" type="ORF">OBBRIDRAFT_739588</name>
</gene>